<proteinExistence type="predicted"/>
<protein>
    <recommendedName>
        <fullName evidence="3">HTH arsR-type domain-containing protein</fullName>
    </recommendedName>
</protein>
<reference evidence="1 2" key="1">
    <citation type="journal article" date="2015" name="Nature">
        <title>rRNA introns, odd ribosomes, and small enigmatic genomes across a large radiation of phyla.</title>
        <authorList>
            <person name="Brown C.T."/>
            <person name="Hug L.A."/>
            <person name="Thomas B.C."/>
            <person name="Sharon I."/>
            <person name="Castelle C.J."/>
            <person name="Singh A."/>
            <person name="Wilkins M.J."/>
            <person name="Williams K.H."/>
            <person name="Banfield J.F."/>
        </authorList>
    </citation>
    <scope>NUCLEOTIDE SEQUENCE [LARGE SCALE GENOMIC DNA]</scope>
</reference>
<dbReference type="InterPro" id="IPR036390">
    <property type="entry name" value="WH_DNA-bd_sf"/>
</dbReference>
<evidence type="ECO:0008006" key="3">
    <source>
        <dbReference type="Google" id="ProtNLM"/>
    </source>
</evidence>
<dbReference type="STRING" id="1618358.UX80_C0005G0015"/>
<name>A0A0G1UKE8_9BACT</name>
<dbReference type="Gene3D" id="1.10.10.10">
    <property type="entry name" value="Winged helix-like DNA-binding domain superfamily/Winged helix DNA-binding domain"/>
    <property type="match status" value="1"/>
</dbReference>
<comment type="caution">
    <text evidence="1">The sequence shown here is derived from an EMBL/GenBank/DDBJ whole genome shotgun (WGS) entry which is preliminary data.</text>
</comment>
<dbReference type="AlphaFoldDB" id="A0A0G1UKE8"/>
<dbReference type="Proteomes" id="UP000034307">
    <property type="component" value="Unassembled WGS sequence"/>
</dbReference>
<evidence type="ECO:0000313" key="2">
    <source>
        <dbReference type="Proteomes" id="UP000034307"/>
    </source>
</evidence>
<accession>A0A0G1UKE8</accession>
<dbReference type="InterPro" id="IPR036388">
    <property type="entry name" value="WH-like_DNA-bd_sf"/>
</dbReference>
<evidence type="ECO:0000313" key="1">
    <source>
        <dbReference type="EMBL" id="KKU58195.1"/>
    </source>
</evidence>
<organism evidence="1 2">
    <name type="scientific">Candidatus Amesbacteria bacterium GW2011_GWA2_47_11b</name>
    <dbReference type="NCBI Taxonomy" id="1618358"/>
    <lineage>
        <taxon>Bacteria</taxon>
        <taxon>Candidatus Amesiibacteriota</taxon>
    </lineage>
</organism>
<sequence length="62" mass="7335">MLVIRREILFLIKDHPECTFDFISRHFLAKNPQTIHYHLLKLQKEGQIKKLGMTRGVVYVAV</sequence>
<dbReference type="EMBL" id="LCNO01000005">
    <property type="protein sequence ID" value="KKU58195.1"/>
    <property type="molecule type" value="Genomic_DNA"/>
</dbReference>
<dbReference type="SUPFAM" id="SSF46785">
    <property type="entry name" value="Winged helix' DNA-binding domain"/>
    <property type="match status" value="1"/>
</dbReference>
<gene>
    <name evidence="1" type="ORF">UX80_C0005G0015</name>
</gene>